<name>A0A392VU35_9FABA</name>
<proteinExistence type="predicted"/>
<evidence type="ECO:0000313" key="2">
    <source>
        <dbReference type="Proteomes" id="UP000265520"/>
    </source>
</evidence>
<dbReference type="Proteomes" id="UP000265520">
    <property type="component" value="Unassembled WGS sequence"/>
</dbReference>
<feature type="non-terminal residue" evidence="1">
    <location>
        <position position="55"/>
    </location>
</feature>
<dbReference type="EMBL" id="LXQA011259939">
    <property type="protein sequence ID" value="MCI91003.1"/>
    <property type="molecule type" value="Genomic_DNA"/>
</dbReference>
<protein>
    <submittedName>
        <fullName evidence="1">Uncharacterized protein</fullName>
    </submittedName>
</protein>
<comment type="caution">
    <text evidence="1">The sequence shown here is derived from an EMBL/GenBank/DDBJ whole genome shotgun (WGS) entry which is preliminary data.</text>
</comment>
<organism evidence="1 2">
    <name type="scientific">Trifolium medium</name>
    <dbReference type="NCBI Taxonomy" id="97028"/>
    <lineage>
        <taxon>Eukaryota</taxon>
        <taxon>Viridiplantae</taxon>
        <taxon>Streptophyta</taxon>
        <taxon>Embryophyta</taxon>
        <taxon>Tracheophyta</taxon>
        <taxon>Spermatophyta</taxon>
        <taxon>Magnoliopsida</taxon>
        <taxon>eudicotyledons</taxon>
        <taxon>Gunneridae</taxon>
        <taxon>Pentapetalae</taxon>
        <taxon>rosids</taxon>
        <taxon>fabids</taxon>
        <taxon>Fabales</taxon>
        <taxon>Fabaceae</taxon>
        <taxon>Papilionoideae</taxon>
        <taxon>50 kb inversion clade</taxon>
        <taxon>NPAAA clade</taxon>
        <taxon>Hologalegina</taxon>
        <taxon>IRL clade</taxon>
        <taxon>Trifolieae</taxon>
        <taxon>Trifolium</taxon>
    </lineage>
</organism>
<dbReference type="AlphaFoldDB" id="A0A392VU35"/>
<accession>A0A392VU35</accession>
<reference evidence="1 2" key="1">
    <citation type="journal article" date="2018" name="Front. Plant Sci.">
        <title>Red Clover (Trifolium pratense) and Zigzag Clover (T. medium) - A Picture of Genomic Similarities and Differences.</title>
        <authorList>
            <person name="Dluhosova J."/>
            <person name="Istvanek J."/>
            <person name="Nedelnik J."/>
            <person name="Repkova J."/>
        </authorList>
    </citation>
    <scope>NUCLEOTIDE SEQUENCE [LARGE SCALE GENOMIC DNA]</scope>
    <source>
        <strain evidence="2">cv. 10/8</strain>
        <tissue evidence="1">Leaf</tissue>
    </source>
</reference>
<sequence length="55" mass="6089">MRLHDDESDTSRDMSSVGKHIGVIFNGEAKIATQTLRKEEVREDGKWVGGCLVEG</sequence>
<keyword evidence="2" id="KW-1185">Reference proteome</keyword>
<evidence type="ECO:0000313" key="1">
    <source>
        <dbReference type="EMBL" id="MCI91003.1"/>
    </source>
</evidence>